<evidence type="ECO:0000313" key="3">
    <source>
        <dbReference type="Proteomes" id="UP001152622"/>
    </source>
</evidence>
<protein>
    <submittedName>
        <fullName evidence="2">Uncharacterized protein</fullName>
    </submittedName>
</protein>
<feature type="region of interest" description="Disordered" evidence="1">
    <location>
        <begin position="104"/>
        <end position="125"/>
    </location>
</feature>
<evidence type="ECO:0000313" key="2">
    <source>
        <dbReference type="EMBL" id="KAJ8365133.1"/>
    </source>
</evidence>
<feature type="compositionally biased region" description="Polar residues" evidence="1">
    <location>
        <begin position="116"/>
        <end position="125"/>
    </location>
</feature>
<comment type="caution">
    <text evidence="2">The sequence shown here is derived from an EMBL/GenBank/DDBJ whole genome shotgun (WGS) entry which is preliminary data.</text>
</comment>
<reference evidence="2" key="1">
    <citation type="journal article" date="2023" name="Science">
        <title>Genome structures resolve the early diversification of teleost fishes.</title>
        <authorList>
            <person name="Parey E."/>
            <person name="Louis A."/>
            <person name="Montfort J."/>
            <person name="Bouchez O."/>
            <person name="Roques C."/>
            <person name="Iampietro C."/>
            <person name="Lluch J."/>
            <person name="Castinel A."/>
            <person name="Donnadieu C."/>
            <person name="Desvignes T."/>
            <person name="Floi Bucao C."/>
            <person name="Jouanno E."/>
            <person name="Wen M."/>
            <person name="Mejri S."/>
            <person name="Dirks R."/>
            <person name="Jansen H."/>
            <person name="Henkel C."/>
            <person name="Chen W.J."/>
            <person name="Zahm M."/>
            <person name="Cabau C."/>
            <person name="Klopp C."/>
            <person name="Thompson A.W."/>
            <person name="Robinson-Rechavi M."/>
            <person name="Braasch I."/>
            <person name="Lecointre G."/>
            <person name="Bobe J."/>
            <person name="Postlethwait J.H."/>
            <person name="Berthelot C."/>
            <person name="Roest Crollius H."/>
            <person name="Guiguen Y."/>
        </authorList>
    </citation>
    <scope>NUCLEOTIDE SEQUENCE</scope>
    <source>
        <strain evidence="2">WJC10195</strain>
    </source>
</reference>
<gene>
    <name evidence="2" type="ORF">SKAU_G00139640</name>
</gene>
<proteinExistence type="predicted"/>
<sequence length="125" mass="13770">MRTTSESGVTRPQIKPFFLCGFPEQRNCFSAPVSLLCQKARLMGHTKRRTGRGGRDGAGPDCKARFCPNEMAQAFFTNKPSDLRIGTGSERSNSVFFHTPIKVTRRGEERKEETVSAANSGGLSQ</sequence>
<dbReference type="AlphaFoldDB" id="A0A9Q1J447"/>
<accession>A0A9Q1J447</accession>
<organism evidence="2 3">
    <name type="scientific">Synaphobranchus kaupii</name>
    <name type="common">Kaup's arrowtooth eel</name>
    <dbReference type="NCBI Taxonomy" id="118154"/>
    <lineage>
        <taxon>Eukaryota</taxon>
        <taxon>Metazoa</taxon>
        <taxon>Chordata</taxon>
        <taxon>Craniata</taxon>
        <taxon>Vertebrata</taxon>
        <taxon>Euteleostomi</taxon>
        <taxon>Actinopterygii</taxon>
        <taxon>Neopterygii</taxon>
        <taxon>Teleostei</taxon>
        <taxon>Anguilliformes</taxon>
        <taxon>Synaphobranchidae</taxon>
        <taxon>Synaphobranchus</taxon>
    </lineage>
</organism>
<dbReference type="EMBL" id="JAINUF010000004">
    <property type="protein sequence ID" value="KAJ8365133.1"/>
    <property type="molecule type" value="Genomic_DNA"/>
</dbReference>
<keyword evidence="3" id="KW-1185">Reference proteome</keyword>
<name>A0A9Q1J447_SYNKA</name>
<feature type="compositionally biased region" description="Basic and acidic residues" evidence="1">
    <location>
        <begin position="105"/>
        <end position="114"/>
    </location>
</feature>
<dbReference type="Proteomes" id="UP001152622">
    <property type="component" value="Chromosome 4"/>
</dbReference>
<evidence type="ECO:0000256" key="1">
    <source>
        <dbReference type="SAM" id="MobiDB-lite"/>
    </source>
</evidence>